<keyword evidence="12" id="KW-1185">Reference proteome</keyword>
<evidence type="ECO:0000256" key="5">
    <source>
        <dbReference type="ARBA" id="ARBA00023157"/>
    </source>
</evidence>
<dbReference type="InterPro" id="IPR036249">
    <property type="entry name" value="Thioredoxin-like_sf"/>
</dbReference>
<sequence length="104" mass="11459">MAVTVKEISGAELEQLISGGRLLVDFYSKTCGPCKMLSFVLKDVAKDIEGVEIVMLDYDANKEAVEKYGVEGYPTMIVFDKGQELTRVKGLQQKPKIIQMINGG</sequence>
<evidence type="ECO:0000256" key="4">
    <source>
        <dbReference type="ARBA" id="ARBA00022982"/>
    </source>
</evidence>
<feature type="active site" description="Nucleophile" evidence="8">
    <location>
        <position position="34"/>
    </location>
</feature>
<dbReference type="SUPFAM" id="SSF52833">
    <property type="entry name" value="Thioredoxin-like"/>
    <property type="match status" value="1"/>
</dbReference>
<keyword evidence="4" id="KW-0249">Electron transport</keyword>
<dbReference type="PIRSF" id="PIRSF000077">
    <property type="entry name" value="Thioredoxin"/>
    <property type="match status" value="1"/>
</dbReference>
<dbReference type="InterPro" id="IPR017937">
    <property type="entry name" value="Thioredoxin_CS"/>
</dbReference>
<evidence type="ECO:0000256" key="1">
    <source>
        <dbReference type="ARBA" id="ARBA00008987"/>
    </source>
</evidence>
<accession>A0AAW7ZBE9</accession>
<keyword evidence="6 9" id="KW-0676">Redox-active center</keyword>
<evidence type="ECO:0000313" key="11">
    <source>
        <dbReference type="EMBL" id="MDO7786613.1"/>
    </source>
</evidence>
<feature type="site" description="Deprotonates C-terminal active site Cys" evidence="8">
    <location>
        <position position="25"/>
    </location>
</feature>
<feature type="domain" description="Thioredoxin" evidence="10">
    <location>
        <begin position="1"/>
        <end position="104"/>
    </location>
</feature>
<dbReference type="CDD" id="cd02947">
    <property type="entry name" value="TRX_family"/>
    <property type="match status" value="1"/>
</dbReference>
<dbReference type="PROSITE" id="PS51352">
    <property type="entry name" value="THIOREDOXIN_2"/>
    <property type="match status" value="1"/>
</dbReference>
<keyword evidence="5 9" id="KW-1015">Disulfide bond</keyword>
<dbReference type="PROSITE" id="PS00194">
    <property type="entry name" value="THIOREDOXIN_1"/>
    <property type="match status" value="1"/>
</dbReference>
<dbReference type="Proteomes" id="UP001172911">
    <property type="component" value="Unassembled WGS sequence"/>
</dbReference>
<dbReference type="PANTHER" id="PTHR45663:SF11">
    <property type="entry name" value="GEO12009P1"/>
    <property type="match status" value="1"/>
</dbReference>
<comment type="caution">
    <text evidence="11">The sequence shown here is derived from an EMBL/GenBank/DDBJ whole genome shotgun (WGS) entry which is preliminary data.</text>
</comment>
<feature type="site" description="Contributes to redox potential value" evidence="8">
    <location>
        <position position="32"/>
    </location>
</feature>
<dbReference type="EMBL" id="JARPTC010000006">
    <property type="protein sequence ID" value="MDO7786613.1"/>
    <property type="molecule type" value="Genomic_DNA"/>
</dbReference>
<dbReference type="Pfam" id="PF00085">
    <property type="entry name" value="Thioredoxin"/>
    <property type="match status" value="1"/>
</dbReference>
<dbReference type="Gene3D" id="3.40.30.10">
    <property type="entry name" value="Glutaredoxin"/>
    <property type="match status" value="1"/>
</dbReference>
<feature type="active site" description="Nucleophile" evidence="8">
    <location>
        <position position="31"/>
    </location>
</feature>
<evidence type="ECO:0000256" key="8">
    <source>
        <dbReference type="PIRSR" id="PIRSR000077-1"/>
    </source>
</evidence>
<dbReference type="GO" id="GO:0005737">
    <property type="term" value="C:cytoplasm"/>
    <property type="evidence" value="ECO:0007669"/>
    <property type="project" value="TreeGrafter"/>
</dbReference>
<evidence type="ECO:0000256" key="2">
    <source>
        <dbReference type="ARBA" id="ARBA00020570"/>
    </source>
</evidence>
<dbReference type="RefSeq" id="WP_304541678.1">
    <property type="nucleotide sequence ID" value="NZ_JARPTC010000006.1"/>
</dbReference>
<dbReference type="InterPro" id="IPR013766">
    <property type="entry name" value="Thioredoxin_domain"/>
</dbReference>
<protein>
    <recommendedName>
        <fullName evidence="2 7">Thioredoxin</fullName>
    </recommendedName>
</protein>
<evidence type="ECO:0000259" key="10">
    <source>
        <dbReference type="PROSITE" id="PS51352"/>
    </source>
</evidence>
<evidence type="ECO:0000256" key="3">
    <source>
        <dbReference type="ARBA" id="ARBA00022448"/>
    </source>
</evidence>
<proteinExistence type="inferred from homology"/>
<evidence type="ECO:0000256" key="9">
    <source>
        <dbReference type="PIRSR" id="PIRSR000077-4"/>
    </source>
</evidence>
<gene>
    <name evidence="11" type="ORF">P6N53_05175</name>
</gene>
<comment type="similarity">
    <text evidence="1 7">Belongs to the thioredoxin family.</text>
</comment>
<feature type="disulfide bond" description="Redox-active" evidence="9">
    <location>
        <begin position="31"/>
        <end position="34"/>
    </location>
</feature>
<evidence type="ECO:0000256" key="7">
    <source>
        <dbReference type="PIRNR" id="PIRNR000077"/>
    </source>
</evidence>
<organism evidence="11 12">
    <name type="scientific">Desulforamulus aquiferis</name>
    <dbReference type="NCBI Taxonomy" id="1397668"/>
    <lineage>
        <taxon>Bacteria</taxon>
        <taxon>Bacillati</taxon>
        <taxon>Bacillota</taxon>
        <taxon>Clostridia</taxon>
        <taxon>Eubacteriales</taxon>
        <taxon>Peptococcaceae</taxon>
        <taxon>Desulforamulus</taxon>
    </lineage>
</organism>
<dbReference type="GO" id="GO:0015035">
    <property type="term" value="F:protein-disulfide reductase activity"/>
    <property type="evidence" value="ECO:0007669"/>
    <property type="project" value="InterPro"/>
</dbReference>
<evidence type="ECO:0000313" key="12">
    <source>
        <dbReference type="Proteomes" id="UP001172911"/>
    </source>
</evidence>
<reference evidence="11" key="1">
    <citation type="journal article" date="2023" name="J. Hazard. Mater.">
        <title>Anaerobic biodegradation of pyrene and benzo[a]pyrene by a new sulfate-reducing Desulforamulus aquiferis strain DSA.</title>
        <authorList>
            <person name="Zhang Z."/>
            <person name="Sun J."/>
            <person name="Gong X."/>
            <person name="Wang C."/>
            <person name="Wang H."/>
        </authorList>
    </citation>
    <scope>NUCLEOTIDE SEQUENCE</scope>
    <source>
        <strain evidence="11">DSA</strain>
    </source>
</reference>
<reference evidence="11" key="2">
    <citation type="submission" date="2023-03" db="EMBL/GenBank/DDBJ databases">
        <authorList>
            <person name="Zhang Z."/>
        </authorList>
    </citation>
    <scope>NUCLEOTIDE SEQUENCE</scope>
    <source>
        <strain evidence="11">DSA</strain>
    </source>
</reference>
<name>A0AAW7ZBE9_9FIRM</name>
<keyword evidence="3" id="KW-0813">Transport</keyword>
<dbReference type="PANTHER" id="PTHR45663">
    <property type="entry name" value="GEO12009P1"/>
    <property type="match status" value="1"/>
</dbReference>
<dbReference type="AlphaFoldDB" id="A0AAW7ZBE9"/>
<evidence type="ECO:0000256" key="6">
    <source>
        <dbReference type="ARBA" id="ARBA00023284"/>
    </source>
</evidence>
<feature type="site" description="Contributes to redox potential value" evidence="8">
    <location>
        <position position="33"/>
    </location>
</feature>
<dbReference type="InterPro" id="IPR005746">
    <property type="entry name" value="Thioredoxin"/>
</dbReference>